<organism evidence="2 3">
    <name type="scientific">Venturia inaequalis</name>
    <name type="common">Apple scab fungus</name>
    <dbReference type="NCBI Taxonomy" id="5025"/>
    <lineage>
        <taxon>Eukaryota</taxon>
        <taxon>Fungi</taxon>
        <taxon>Dikarya</taxon>
        <taxon>Ascomycota</taxon>
        <taxon>Pezizomycotina</taxon>
        <taxon>Dothideomycetes</taxon>
        <taxon>Pleosporomycetidae</taxon>
        <taxon>Venturiales</taxon>
        <taxon>Venturiaceae</taxon>
        <taxon>Venturia</taxon>
    </lineage>
</organism>
<accession>A0A8H3VGY6</accession>
<reference evidence="2 3" key="1">
    <citation type="submission" date="2018-12" db="EMBL/GenBank/DDBJ databases">
        <title>Venturia inaequalis Genome Resource.</title>
        <authorList>
            <person name="Lichtner F.J."/>
        </authorList>
    </citation>
    <scope>NUCLEOTIDE SEQUENCE [LARGE SCALE GENOMIC DNA]</scope>
    <source>
        <strain evidence="2 3">120213</strain>
    </source>
</reference>
<protein>
    <submittedName>
        <fullName evidence="2">Uncharacterized protein</fullName>
    </submittedName>
</protein>
<evidence type="ECO:0000256" key="1">
    <source>
        <dbReference type="SAM" id="MobiDB-lite"/>
    </source>
</evidence>
<gene>
    <name evidence="2" type="ORF">EG328_001579</name>
</gene>
<sequence length="202" mass="23122">MAKPDCPSSKPHPKRISQPGVEDDVKVERRATYSQAGTYSDRADYGHEVCNMVDLKLLGAKHHQKRQINHTNHQIIEKSTTNLTPISPPINQRGIHITRMPSRNPLRRLLNYLSSRRAFKNEAKFTVQNTVANRGKEERGEFLARLDLIDRTYLPQEDIVLPRRGKRGPCVGWKEVLEEVVEIEACKVPAQGWRAIKRNDGE</sequence>
<name>A0A8H3VGY6_VENIN</name>
<evidence type="ECO:0000313" key="3">
    <source>
        <dbReference type="Proteomes" id="UP000447873"/>
    </source>
</evidence>
<comment type="caution">
    <text evidence="2">The sequence shown here is derived from an EMBL/GenBank/DDBJ whole genome shotgun (WGS) entry which is preliminary data.</text>
</comment>
<dbReference type="EMBL" id="WNWS01000014">
    <property type="protein sequence ID" value="KAE9987765.1"/>
    <property type="molecule type" value="Genomic_DNA"/>
</dbReference>
<proteinExistence type="predicted"/>
<dbReference type="AlphaFoldDB" id="A0A8H3VGY6"/>
<feature type="region of interest" description="Disordered" evidence="1">
    <location>
        <begin position="1"/>
        <end position="23"/>
    </location>
</feature>
<dbReference type="Proteomes" id="UP000447873">
    <property type="component" value="Unassembled WGS sequence"/>
</dbReference>
<evidence type="ECO:0000313" key="2">
    <source>
        <dbReference type="EMBL" id="KAE9987765.1"/>
    </source>
</evidence>